<evidence type="ECO:0000256" key="1">
    <source>
        <dbReference type="SAM" id="MobiDB-lite"/>
    </source>
</evidence>
<evidence type="ECO:0000313" key="2">
    <source>
        <dbReference type="EMBL" id="PMS19222.1"/>
    </source>
</evidence>
<dbReference type="EMBL" id="PNYB01000022">
    <property type="protein sequence ID" value="PMS19222.1"/>
    <property type="molecule type" value="Genomic_DNA"/>
</dbReference>
<dbReference type="Proteomes" id="UP000235347">
    <property type="component" value="Unassembled WGS sequence"/>
</dbReference>
<protein>
    <submittedName>
        <fullName evidence="2">Uncharacterized protein</fullName>
    </submittedName>
</protein>
<keyword evidence="3" id="KW-1185">Reference proteome</keyword>
<feature type="region of interest" description="Disordered" evidence="1">
    <location>
        <begin position="75"/>
        <end position="103"/>
    </location>
</feature>
<evidence type="ECO:0000313" key="3">
    <source>
        <dbReference type="Proteomes" id="UP000235347"/>
    </source>
</evidence>
<proteinExistence type="predicted"/>
<reference evidence="2 3" key="1">
    <citation type="submission" date="2018-01" db="EMBL/GenBank/DDBJ databases">
        <title>Whole genome analyses suggest that Burkholderia sensu lato contains two further novel genera in the rhizoxinica-symbiotica group Mycetohabitans gen. nov., and Trinickia gen. nov.: implications for the evolution of diazotrophy and nodulation in the Burkholderiaceae.</title>
        <authorList>
            <person name="Estrada-de los Santos P."/>
            <person name="Palmer M."/>
            <person name="Chavez-Ramirez B."/>
            <person name="Beukes C."/>
            <person name="Steenkamp E.T."/>
            <person name="Hirsch A.M."/>
            <person name="Manyaka P."/>
            <person name="Maluk M."/>
            <person name="Lafos M."/>
            <person name="Crook M."/>
            <person name="Gross E."/>
            <person name="Simon M.F."/>
            <person name="Bueno dos Reis Junior F."/>
            <person name="Poole P.S."/>
            <person name="Venter S.N."/>
            <person name="James E.K."/>
        </authorList>
    </citation>
    <scope>NUCLEOTIDE SEQUENCE [LARGE SCALE GENOMIC DNA]</scope>
    <source>
        <strain evidence="2 3">GP25-8</strain>
    </source>
</reference>
<dbReference type="AlphaFoldDB" id="A0A2N7VQ15"/>
<name>A0A2N7VQ15_9BURK</name>
<accession>A0A2N7VQ15</accession>
<feature type="region of interest" description="Disordered" evidence="1">
    <location>
        <begin position="35"/>
        <end position="57"/>
    </location>
</feature>
<comment type="caution">
    <text evidence="2">The sequence shown here is derived from an EMBL/GenBank/DDBJ whole genome shotgun (WGS) entry which is preliminary data.</text>
</comment>
<organism evidence="2 3">
    <name type="scientific">Trinickia soli</name>
    <dbReference type="NCBI Taxonomy" id="380675"/>
    <lineage>
        <taxon>Bacteria</taxon>
        <taxon>Pseudomonadati</taxon>
        <taxon>Pseudomonadota</taxon>
        <taxon>Betaproteobacteria</taxon>
        <taxon>Burkholderiales</taxon>
        <taxon>Burkholderiaceae</taxon>
        <taxon>Trinickia</taxon>
    </lineage>
</organism>
<sequence length="103" mass="10943">MSGALRRGRHIIESGNLARPAALLGAVMLPANPYTRSASGEGPPKQTRGAWPAAAAPAPALRLGRSRRPLLAWRRESPQTHSEAATSGFVHAHVRSLSDCEET</sequence>
<gene>
    <name evidence="2" type="ORF">C0Z19_21545</name>
</gene>